<evidence type="ECO:0000313" key="2">
    <source>
        <dbReference type="Proteomes" id="UP000324797"/>
    </source>
</evidence>
<sequence>MLKRNAVVRHLIDTPTHSYDGSGASFIDARTSDEIIDPIELFAPLSADSSQIAAVVAAQRGADYVLFDPPGPGKSQTIASAICRRAARP</sequence>
<reference evidence="1 2" key="1">
    <citation type="submission" date="2019-08" db="EMBL/GenBank/DDBJ databases">
        <title>Bradyrhizobium hipponensis sp. nov., a rhizobium isolated from a Lupinus angustifolius root nodule in Tunisia.</title>
        <authorList>
            <person name="Off K."/>
            <person name="Rejili M."/>
            <person name="Mars M."/>
            <person name="Brachmann A."/>
            <person name="Marin M."/>
        </authorList>
    </citation>
    <scope>NUCLEOTIDE SEQUENCE [LARGE SCALE GENOMIC DNA]</scope>
    <source>
        <strain evidence="2">aSej3</strain>
    </source>
</reference>
<evidence type="ECO:0008006" key="3">
    <source>
        <dbReference type="Google" id="ProtNLM"/>
    </source>
</evidence>
<dbReference type="RefSeq" id="WP_148744141.1">
    <property type="nucleotide sequence ID" value="NZ_VSTH01000149.1"/>
</dbReference>
<comment type="caution">
    <text evidence="1">The sequence shown here is derived from an EMBL/GenBank/DDBJ whole genome shotgun (WGS) entry which is preliminary data.</text>
</comment>
<dbReference type="AlphaFoldDB" id="A0A5S4YBZ8"/>
<name>A0A5S4YBZ8_9BRAD</name>
<gene>
    <name evidence="1" type="ORF">FXV83_35220</name>
</gene>
<organism evidence="1 2">
    <name type="scientific">Bradyrhizobium hipponense</name>
    <dbReference type="NCBI Taxonomy" id="2605638"/>
    <lineage>
        <taxon>Bacteria</taxon>
        <taxon>Pseudomonadati</taxon>
        <taxon>Pseudomonadota</taxon>
        <taxon>Alphaproteobacteria</taxon>
        <taxon>Hyphomicrobiales</taxon>
        <taxon>Nitrobacteraceae</taxon>
        <taxon>Bradyrhizobium</taxon>
    </lineage>
</organism>
<evidence type="ECO:0000313" key="1">
    <source>
        <dbReference type="EMBL" id="TYO61966.1"/>
    </source>
</evidence>
<dbReference type="EMBL" id="VSTH01000149">
    <property type="protein sequence ID" value="TYO61966.1"/>
    <property type="molecule type" value="Genomic_DNA"/>
</dbReference>
<dbReference type="Proteomes" id="UP000324797">
    <property type="component" value="Unassembled WGS sequence"/>
</dbReference>
<accession>A0A5S4YBZ8</accession>
<keyword evidence="2" id="KW-1185">Reference proteome</keyword>
<proteinExistence type="predicted"/>
<protein>
    <recommendedName>
        <fullName evidence="3">AAA domain-containing protein</fullName>
    </recommendedName>
</protein>